<evidence type="ECO:0000313" key="1">
    <source>
        <dbReference type="EMBL" id="JAH21948.1"/>
    </source>
</evidence>
<protein>
    <submittedName>
        <fullName evidence="1">Uncharacterized protein</fullName>
    </submittedName>
</protein>
<reference evidence="1" key="2">
    <citation type="journal article" date="2015" name="Fish Shellfish Immunol.">
        <title>Early steps in the European eel (Anguilla anguilla)-Vibrio vulnificus interaction in the gills: Role of the RtxA13 toxin.</title>
        <authorList>
            <person name="Callol A."/>
            <person name="Pajuelo D."/>
            <person name="Ebbesson L."/>
            <person name="Teles M."/>
            <person name="MacKenzie S."/>
            <person name="Amaro C."/>
        </authorList>
    </citation>
    <scope>NUCLEOTIDE SEQUENCE</scope>
</reference>
<name>A0A0E9R0U7_ANGAN</name>
<dbReference type="EMBL" id="GBXM01086629">
    <property type="protein sequence ID" value="JAH21948.1"/>
    <property type="molecule type" value="Transcribed_RNA"/>
</dbReference>
<proteinExistence type="predicted"/>
<dbReference type="AlphaFoldDB" id="A0A0E9R0U7"/>
<organism evidence="1">
    <name type="scientific">Anguilla anguilla</name>
    <name type="common">European freshwater eel</name>
    <name type="synonym">Muraena anguilla</name>
    <dbReference type="NCBI Taxonomy" id="7936"/>
    <lineage>
        <taxon>Eukaryota</taxon>
        <taxon>Metazoa</taxon>
        <taxon>Chordata</taxon>
        <taxon>Craniata</taxon>
        <taxon>Vertebrata</taxon>
        <taxon>Euteleostomi</taxon>
        <taxon>Actinopterygii</taxon>
        <taxon>Neopterygii</taxon>
        <taxon>Teleostei</taxon>
        <taxon>Anguilliformes</taxon>
        <taxon>Anguillidae</taxon>
        <taxon>Anguilla</taxon>
    </lineage>
</organism>
<accession>A0A0E9R0U7</accession>
<reference evidence="1" key="1">
    <citation type="submission" date="2014-11" db="EMBL/GenBank/DDBJ databases">
        <authorList>
            <person name="Amaro Gonzalez C."/>
        </authorList>
    </citation>
    <scope>NUCLEOTIDE SEQUENCE</scope>
</reference>
<sequence length="27" mass="2979">MHIQDLSENAAEILKCSGLSSSLMKWS</sequence>